<feature type="region of interest" description="Disordered" evidence="1">
    <location>
        <begin position="43"/>
        <end position="63"/>
    </location>
</feature>
<dbReference type="Proteomes" id="UP000694563">
    <property type="component" value="Chromosome 8"/>
</dbReference>
<protein>
    <submittedName>
        <fullName evidence="2">Uncharacterized protein</fullName>
    </submittedName>
</protein>
<evidence type="ECO:0000313" key="3">
    <source>
        <dbReference type="Proteomes" id="UP000694563"/>
    </source>
</evidence>
<evidence type="ECO:0000313" key="2">
    <source>
        <dbReference type="Ensembl" id="ENSCUSP00005010565.1"/>
    </source>
</evidence>
<dbReference type="Ensembl" id="ENSCUST00005011012.1">
    <property type="protein sequence ID" value="ENSCUSP00005010565.1"/>
    <property type="gene ID" value="ENSCUSG00005006778.1"/>
</dbReference>
<name>A0A8C3Y1K7_CATUS</name>
<reference evidence="2" key="3">
    <citation type="submission" date="2025-09" db="UniProtKB">
        <authorList>
            <consortium name="Ensembl"/>
        </authorList>
    </citation>
    <scope>IDENTIFICATION</scope>
</reference>
<reference evidence="2" key="2">
    <citation type="submission" date="2025-08" db="UniProtKB">
        <authorList>
            <consortium name="Ensembl"/>
        </authorList>
    </citation>
    <scope>IDENTIFICATION</scope>
</reference>
<keyword evidence="3" id="KW-1185">Reference proteome</keyword>
<proteinExistence type="predicted"/>
<sequence>IAAMAAGPGPVGATRVSSGRDLSCLPEVTGVLGALARQGKRVFSSDSSTRSHCQRPSLAYQQT</sequence>
<reference evidence="2" key="1">
    <citation type="submission" date="2020-10" db="EMBL/GenBank/DDBJ databases">
        <title>Catharus ustulatus (Swainson's thrush) genome, bCatUst1, primary haplotype v2.</title>
        <authorList>
            <person name="Delmore K."/>
            <person name="Vafadar M."/>
            <person name="Formenti G."/>
            <person name="Chow W."/>
            <person name="Pelan S."/>
            <person name="Howe K."/>
            <person name="Rhie A."/>
            <person name="Mountcastle J."/>
            <person name="Haase B."/>
            <person name="Fedrigo O."/>
            <person name="Jarvis E.D."/>
        </authorList>
    </citation>
    <scope>NUCLEOTIDE SEQUENCE [LARGE SCALE GENOMIC DNA]</scope>
</reference>
<evidence type="ECO:0000256" key="1">
    <source>
        <dbReference type="SAM" id="MobiDB-lite"/>
    </source>
</evidence>
<accession>A0A8C3Y1K7</accession>
<organism evidence="2 3">
    <name type="scientific">Catharus ustulatus</name>
    <name type="common">Russet-backed thrush</name>
    <name type="synonym">Hylocichla ustulatus</name>
    <dbReference type="NCBI Taxonomy" id="91951"/>
    <lineage>
        <taxon>Eukaryota</taxon>
        <taxon>Metazoa</taxon>
        <taxon>Chordata</taxon>
        <taxon>Craniata</taxon>
        <taxon>Vertebrata</taxon>
        <taxon>Euteleostomi</taxon>
        <taxon>Archelosauria</taxon>
        <taxon>Archosauria</taxon>
        <taxon>Dinosauria</taxon>
        <taxon>Saurischia</taxon>
        <taxon>Theropoda</taxon>
        <taxon>Coelurosauria</taxon>
        <taxon>Aves</taxon>
        <taxon>Neognathae</taxon>
        <taxon>Neoaves</taxon>
        <taxon>Telluraves</taxon>
        <taxon>Australaves</taxon>
        <taxon>Passeriformes</taxon>
        <taxon>Turdidae</taxon>
        <taxon>Catharus</taxon>
    </lineage>
</organism>
<dbReference type="AlphaFoldDB" id="A0A8C3Y1K7"/>